<organism evidence="3 4">
    <name type="scientific">Vibrio nigripulchritudo</name>
    <dbReference type="NCBI Taxonomy" id="28173"/>
    <lineage>
        <taxon>Bacteria</taxon>
        <taxon>Pseudomonadati</taxon>
        <taxon>Pseudomonadota</taxon>
        <taxon>Gammaproteobacteria</taxon>
        <taxon>Vibrionales</taxon>
        <taxon>Vibrionaceae</taxon>
        <taxon>Vibrio</taxon>
    </lineage>
</organism>
<evidence type="ECO:0000256" key="1">
    <source>
        <dbReference type="SAM" id="SignalP"/>
    </source>
</evidence>
<dbReference type="SUPFAM" id="SSF56601">
    <property type="entry name" value="beta-lactamase/transpeptidase-like"/>
    <property type="match status" value="1"/>
</dbReference>
<gene>
    <name evidence="3" type="ORF">VIBNI_B0297</name>
</gene>
<sequence length="478" mass="54073">MMRTPSSLTCLSCTLAAILTAALPLAANAQESSDTDQFLGLYTSKFDGLPHIKFYRDKGKHYLLTAWGNEPIAISLNGEFRSQLESTGTRGQFKKGANGEYRLASINYWGNELDLYRVKDATGEKLVEKLYQTPWIQPLNSKEECNDDWLEKDENPVYDREKLSALYKKFDDNAPLYQHTTSLLVMKDGKLVIEKYRNGWKRDYPHSIQSITKSLTSLATGVAIEEKKLKSIDQPIAELLPKYSEYLQGDKADITLKHMLKMGSGLQWDEWSIPYTNPNNPRSKEMASYDPLEFVLSHPLSEKPGTKFNYNGGNVTVVGEIIARQYDKEFLTEAISDSALSKLCFINGYISGQMGYVSNAAGGGYLRPRDMLKLGILVNDDGKWQGEQLVSKEWIKDSVHSHLKISADSRAYGYYWWLDEHFVDGKTYKAIYGIGHGGQMVGIVKELDLVVVKTATNYANRHDDIYLMQNAIIPIFKQ</sequence>
<dbReference type="Pfam" id="PF00144">
    <property type="entry name" value="Beta-lactamase"/>
    <property type="match status" value="1"/>
</dbReference>
<dbReference type="PANTHER" id="PTHR43283">
    <property type="entry name" value="BETA-LACTAMASE-RELATED"/>
    <property type="match status" value="1"/>
</dbReference>
<dbReference type="PATRIC" id="fig|1260221.3.peg.3979"/>
<accession>U4KG77</accession>
<evidence type="ECO:0000313" key="4">
    <source>
        <dbReference type="Proteomes" id="UP000016895"/>
    </source>
</evidence>
<dbReference type="Proteomes" id="UP000016895">
    <property type="component" value="Chromosome 2"/>
</dbReference>
<dbReference type="EMBL" id="FO203527">
    <property type="protein sequence ID" value="CCO60118.1"/>
    <property type="molecule type" value="Genomic_DNA"/>
</dbReference>
<keyword evidence="4" id="KW-1185">Reference proteome</keyword>
<protein>
    <submittedName>
        <fullName evidence="3">Putative Beta-lactamase class C and other penicillin binding protein</fullName>
    </submittedName>
</protein>
<dbReference type="KEGG" id="vni:VIBNI_B0297"/>
<feature type="chain" id="PRO_5004650679" evidence="1">
    <location>
        <begin position="30"/>
        <end position="478"/>
    </location>
</feature>
<dbReference type="PANTHER" id="PTHR43283:SF7">
    <property type="entry name" value="BETA-LACTAMASE-RELATED DOMAIN-CONTAINING PROTEIN"/>
    <property type="match status" value="1"/>
</dbReference>
<dbReference type="InterPro" id="IPR001466">
    <property type="entry name" value="Beta-lactam-related"/>
</dbReference>
<feature type="domain" description="Beta-lactamase-related" evidence="2">
    <location>
        <begin position="182"/>
        <end position="456"/>
    </location>
</feature>
<dbReference type="AlphaFoldDB" id="U4KG77"/>
<dbReference type="Gene3D" id="3.40.710.10">
    <property type="entry name" value="DD-peptidase/beta-lactamase superfamily"/>
    <property type="match status" value="1"/>
</dbReference>
<dbReference type="OrthoDB" id="9814204at2"/>
<name>U4KG77_9VIBR</name>
<feature type="signal peptide" evidence="1">
    <location>
        <begin position="1"/>
        <end position="29"/>
    </location>
</feature>
<dbReference type="InterPro" id="IPR050789">
    <property type="entry name" value="Diverse_Enzym_Activities"/>
</dbReference>
<dbReference type="STRING" id="28173.VIBNI_B0297"/>
<proteinExistence type="predicted"/>
<dbReference type="eggNOG" id="COG1680">
    <property type="taxonomic scope" value="Bacteria"/>
</dbReference>
<dbReference type="RefSeq" id="WP_022560767.1">
    <property type="nucleotide sequence ID" value="NC_022543.1"/>
</dbReference>
<dbReference type="InterPro" id="IPR012338">
    <property type="entry name" value="Beta-lactam/transpept-like"/>
</dbReference>
<evidence type="ECO:0000313" key="3">
    <source>
        <dbReference type="EMBL" id="CCO60118.1"/>
    </source>
</evidence>
<evidence type="ECO:0000259" key="2">
    <source>
        <dbReference type="Pfam" id="PF00144"/>
    </source>
</evidence>
<reference evidence="3 4" key="1">
    <citation type="journal article" date="2013" name="ISME J.">
        <title>Comparative genomics of pathogenic lineages of Vibrio nigripulchritudo identifies virulence-associated traits.</title>
        <authorList>
            <person name="Goudenege D."/>
            <person name="Labreuche Y."/>
            <person name="Krin E."/>
            <person name="Ansquer D."/>
            <person name="Mangenot S."/>
            <person name="Calteau A."/>
            <person name="Medigue C."/>
            <person name="Mazel D."/>
            <person name="Polz M.F."/>
            <person name="Le Roux F."/>
        </authorList>
    </citation>
    <scope>NUCLEOTIDE SEQUENCE [LARGE SCALE GENOMIC DNA]</scope>
    <source>
        <strain evidence="4">SnF1</strain>
    </source>
</reference>
<keyword evidence="1" id="KW-0732">Signal</keyword>